<evidence type="ECO:0000313" key="1">
    <source>
        <dbReference type="EMBL" id="CAD7630019.1"/>
    </source>
</evidence>
<dbReference type="Proteomes" id="UP000759131">
    <property type="component" value="Unassembled WGS sequence"/>
</dbReference>
<gene>
    <name evidence="1" type="ORF">OSB1V03_LOCUS10433</name>
</gene>
<reference evidence="1" key="1">
    <citation type="submission" date="2020-11" db="EMBL/GenBank/DDBJ databases">
        <authorList>
            <person name="Tran Van P."/>
        </authorList>
    </citation>
    <scope>NUCLEOTIDE SEQUENCE</scope>
</reference>
<accession>A0A7R9KVW0</accession>
<organism evidence="1">
    <name type="scientific">Medioppia subpectinata</name>
    <dbReference type="NCBI Taxonomy" id="1979941"/>
    <lineage>
        <taxon>Eukaryota</taxon>
        <taxon>Metazoa</taxon>
        <taxon>Ecdysozoa</taxon>
        <taxon>Arthropoda</taxon>
        <taxon>Chelicerata</taxon>
        <taxon>Arachnida</taxon>
        <taxon>Acari</taxon>
        <taxon>Acariformes</taxon>
        <taxon>Sarcoptiformes</taxon>
        <taxon>Oribatida</taxon>
        <taxon>Brachypylina</taxon>
        <taxon>Oppioidea</taxon>
        <taxon>Oppiidae</taxon>
        <taxon>Medioppia</taxon>
    </lineage>
</organism>
<protein>
    <submittedName>
        <fullName evidence="1">Uncharacterized protein</fullName>
    </submittedName>
</protein>
<feature type="non-terminal residue" evidence="1">
    <location>
        <position position="158"/>
    </location>
</feature>
<keyword evidence="2" id="KW-1185">Reference proteome</keyword>
<dbReference type="OrthoDB" id="6525974at2759"/>
<dbReference type="EMBL" id="OC862198">
    <property type="protein sequence ID" value="CAD7630019.1"/>
    <property type="molecule type" value="Genomic_DNA"/>
</dbReference>
<proteinExistence type="predicted"/>
<name>A0A7R9KVW0_9ACAR</name>
<feature type="non-terminal residue" evidence="1">
    <location>
        <position position="1"/>
    </location>
</feature>
<dbReference type="AlphaFoldDB" id="A0A7R9KVW0"/>
<sequence length="158" mass="17670">TTSSFNSLIFFWLSTEFRGQLWRLWSQRRGSGLSAGARPQLRPQHSYTVRSVSQQFSLCPQSGIKYTLFGVLFFTALYASEAMTIRDSNDDPIKEHLLKEVSDILDETRKAIDTLAKTGKEALRNGLTKAIAIAKELDTKLKALKPETDLGFPISVDG</sequence>
<evidence type="ECO:0000313" key="2">
    <source>
        <dbReference type="Proteomes" id="UP000759131"/>
    </source>
</evidence>
<dbReference type="EMBL" id="CAJPIZ010007623">
    <property type="protein sequence ID" value="CAG2110449.1"/>
    <property type="molecule type" value="Genomic_DNA"/>
</dbReference>